<dbReference type="InterPro" id="IPR013360">
    <property type="entry name" value="Pilus_4_PilW"/>
</dbReference>
<dbReference type="Pfam" id="PF13181">
    <property type="entry name" value="TPR_8"/>
    <property type="match status" value="1"/>
</dbReference>
<dbReference type="PANTHER" id="PTHR44186">
    <property type="match status" value="1"/>
</dbReference>
<dbReference type="NCBIfam" id="TIGR02521">
    <property type="entry name" value="type_IV_pilW"/>
    <property type="match status" value="1"/>
</dbReference>
<feature type="repeat" description="TPR" evidence="3">
    <location>
        <begin position="141"/>
        <end position="174"/>
    </location>
</feature>
<dbReference type="Gene3D" id="1.25.40.10">
    <property type="entry name" value="Tetratricopeptide repeat domain"/>
    <property type="match status" value="1"/>
</dbReference>
<name>A0A4U1BNK1_9GAMM</name>
<dbReference type="EMBL" id="SWCJ01000007">
    <property type="protein sequence ID" value="TKB54723.1"/>
    <property type="molecule type" value="Genomic_DNA"/>
</dbReference>
<dbReference type="OrthoDB" id="9814042at2"/>
<dbReference type="Proteomes" id="UP000305675">
    <property type="component" value="Unassembled WGS sequence"/>
</dbReference>
<protein>
    <submittedName>
        <fullName evidence="4">Type IV pilus biogenesis/stability protein PilW</fullName>
    </submittedName>
</protein>
<proteinExistence type="predicted"/>
<accession>A0A4U1BNK1</accession>
<evidence type="ECO:0000256" key="1">
    <source>
        <dbReference type="ARBA" id="ARBA00022737"/>
    </source>
</evidence>
<feature type="repeat" description="TPR" evidence="3">
    <location>
        <begin position="37"/>
        <end position="70"/>
    </location>
</feature>
<organism evidence="4 5">
    <name type="scientific">Ferrimonas aestuarii</name>
    <dbReference type="NCBI Taxonomy" id="2569539"/>
    <lineage>
        <taxon>Bacteria</taxon>
        <taxon>Pseudomonadati</taxon>
        <taxon>Pseudomonadota</taxon>
        <taxon>Gammaproteobacteria</taxon>
        <taxon>Alteromonadales</taxon>
        <taxon>Ferrimonadaceae</taxon>
        <taxon>Ferrimonas</taxon>
    </lineage>
</organism>
<dbReference type="PROSITE" id="PS50005">
    <property type="entry name" value="TPR"/>
    <property type="match status" value="2"/>
</dbReference>
<evidence type="ECO:0000256" key="3">
    <source>
        <dbReference type="PROSITE-ProRule" id="PRU00339"/>
    </source>
</evidence>
<reference evidence="4 5" key="1">
    <citation type="submission" date="2019-04" db="EMBL/GenBank/DDBJ databases">
        <authorList>
            <person name="Hwang J.C."/>
        </authorList>
    </citation>
    <scope>NUCLEOTIDE SEQUENCE [LARGE SCALE GENOMIC DNA]</scope>
    <source>
        <strain evidence="4 5">IMCC35002</strain>
    </source>
</reference>
<dbReference type="Pfam" id="PF14559">
    <property type="entry name" value="TPR_19"/>
    <property type="match status" value="1"/>
</dbReference>
<evidence type="ECO:0000313" key="5">
    <source>
        <dbReference type="Proteomes" id="UP000305675"/>
    </source>
</evidence>
<dbReference type="InterPro" id="IPR019734">
    <property type="entry name" value="TPR_rpt"/>
</dbReference>
<dbReference type="RefSeq" id="WP_136863523.1">
    <property type="nucleotide sequence ID" value="NZ_SWCJ01000007.1"/>
</dbReference>
<dbReference type="SUPFAM" id="SSF48452">
    <property type="entry name" value="TPR-like"/>
    <property type="match status" value="1"/>
</dbReference>
<dbReference type="Pfam" id="PF13432">
    <property type="entry name" value="TPR_16"/>
    <property type="match status" value="1"/>
</dbReference>
<keyword evidence="2 3" id="KW-0802">TPR repeat</keyword>
<dbReference type="InterPro" id="IPR011990">
    <property type="entry name" value="TPR-like_helical_dom_sf"/>
</dbReference>
<dbReference type="AlphaFoldDB" id="A0A4U1BNK1"/>
<dbReference type="PROSITE" id="PS51257">
    <property type="entry name" value="PROKAR_LIPOPROTEIN"/>
    <property type="match status" value="1"/>
</dbReference>
<sequence length="254" mass="28251">MRTGLAVVILLLSACVSQTTLDGQPVVRETDQPQRVAAERVALAMAYMERGQYSQAKANLERAEALDPDSESLLLAAALYFEQVGDVDGATQSYLTALKRAPDSADLRNNYGVFLCREKRYEAAQEQLLLAVNQPHYRQQGSTYENLARCALQAGQVNDAERYFGRALKYDPNRTSIWLELAELSLSQKRFDDAGEALAQFHAVSPATASSLWLGVEIAIAAERRQTARHFGARLLLDYPDSKQAKAYRAKNYQ</sequence>
<gene>
    <name evidence="4" type="primary">pilW</name>
    <name evidence="4" type="ORF">FCL42_11270</name>
</gene>
<dbReference type="PANTHER" id="PTHR44186:SF1">
    <property type="entry name" value="BARDET-BIEDL SYNDROME 4 PROTEIN"/>
    <property type="match status" value="1"/>
</dbReference>
<comment type="caution">
    <text evidence="4">The sequence shown here is derived from an EMBL/GenBank/DDBJ whole genome shotgun (WGS) entry which is preliminary data.</text>
</comment>
<keyword evidence="1" id="KW-0677">Repeat</keyword>
<evidence type="ECO:0000313" key="4">
    <source>
        <dbReference type="EMBL" id="TKB54723.1"/>
    </source>
</evidence>
<dbReference type="SMART" id="SM00028">
    <property type="entry name" value="TPR"/>
    <property type="match status" value="3"/>
</dbReference>
<keyword evidence="5" id="KW-1185">Reference proteome</keyword>
<evidence type="ECO:0000256" key="2">
    <source>
        <dbReference type="ARBA" id="ARBA00022803"/>
    </source>
</evidence>